<name>A0A517LZX9_9BACT</name>
<evidence type="ECO:0000313" key="3">
    <source>
        <dbReference type="Proteomes" id="UP000319557"/>
    </source>
</evidence>
<accession>A0A517LZX9</accession>
<keyword evidence="1" id="KW-0472">Membrane</keyword>
<dbReference type="AlphaFoldDB" id="A0A517LZX9"/>
<proteinExistence type="predicted"/>
<keyword evidence="3" id="KW-1185">Reference proteome</keyword>
<feature type="transmembrane region" description="Helical" evidence="1">
    <location>
        <begin position="23"/>
        <end position="42"/>
    </location>
</feature>
<feature type="transmembrane region" description="Helical" evidence="1">
    <location>
        <begin position="88"/>
        <end position="105"/>
    </location>
</feature>
<feature type="transmembrane region" description="Helical" evidence="1">
    <location>
        <begin position="54"/>
        <end position="73"/>
    </location>
</feature>
<keyword evidence="1" id="KW-1133">Transmembrane helix</keyword>
<gene>
    <name evidence="2" type="ORF">EC9_23610</name>
</gene>
<evidence type="ECO:0000313" key="2">
    <source>
        <dbReference type="EMBL" id="QDS88173.1"/>
    </source>
</evidence>
<dbReference type="EMBL" id="CP036261">
    <property type="protein sequence ID" value="QDS88173.1"/>
    <property type="molecule type" value="Genomic_DNA"/>
</dbReference>
<sequence>MQPLPSKSPDRRQFAAALFESRWPIWLAAWNSVAVILFLRGLARQTADVPSWQIVLIAMLLIALTNIPRWWLVHNPWPASEVQSAPPRWLPFAFTPAAVILTLWLTTLQPSVIAAVSIWLLLISSEVACLALNWPFQSTLPDLVAMVRERTAMTKAEPNAGTDIVDEETPPLADDVDQRIQRSNRDGVDEVHGLLRVRYQPGQRVGNLFAGFVPPLLPSPTADAEAVWGSEATVSIVDIHAQGVELEVRRDSVDDGETSTVVEFYARAADQQ</sequence>
<protein>
    <submittedName>
        <fullName evidence="2">Uncharacterized protein</fullName>
    </submittedName>
</protein>
<dbReference type="KEGG" id="ruv:EC9_23610"/>
<dbReference type="Proteomes" id="UP000319557">
    <property type="component" value="Chromosome"/>
</dbReference>
<evidence type="ECO:0000256" key="1">
    <source>
        <dbReference type="SAM" id="Phobius"/>
    </source>
</evidence>
<feature type="transmembrane region" description="Helical" evidence="1">
    <location>
        <begin position="112"/>
        <end position="136"/>
    </location>
</feature>
<reference evidence="2 3" key="1">
    <citation type="submission" date="2019-02" db="EMBL/GenBank/DDBJ databases">
        <title>Deep-cultivation of Planctomycetes and their phenomic and genomic characterization uncovers novel biology.</title>
        <authorList>
            <person name="Wiegand S."/>
            <person name="Jogler M."/>
            <person name="Boedeker C."/>
            <person name="Pinto D."/>
            <person name="Vollmers J."/>
            <person name="Rivas-Marin E."/>
            <person name="Kohn T."/>
            <person name="Peeters S.H."/>
            <person name="Heuer A."/>
            <person name="Rast P."/>
            <person name="Oberbeckmann S."/>
            <person name="Bunk B."/>
            <person name="Jeske O."/>
            <person name="Meyerdierks A."/>
            <person name="Storesund J.E."/>
            <person name="Kallscheuer N."/>
            <person name="Luecker S."/>
            <person name="Lage O.M."/>
            <person name="Pohl T."/>
            <person name="Merkel B.J."/>
            <person name="Hornburger P."/>
            <person name="Mueller R.-W."/>
            <person name="Bruemmer F."/>
            <person name="Labrenz M."/>
            <person name="Spormann A.M."/>
            <person name="Op den Camp H."/>
            <person name="Overmann J."/>
            <person name="Amann R."/>
            <person name="Jetten M.S.M."/>
            <person name="Mascher T."/>
            <person name="Medema M.H."/>
            <person name="Devos D.P."/>
            <person name="Kaster A.-K."/>
            <person name="Ovreas L."/>
            <person name="Rohde M."/>
            <person name="Galperin M.Y."/>
            <person name="Jogler C."/>
        </authorList>
    </citation>
    <scope>NUCLEOTIDE SEQUENCE [LARGE SCALE GENOMIC DNA]</scope>
    <source>
        <strain evidence="2 3">EC9</strain>
    </source>
</reference>
<organism evidence="2 3">
    <name type="scientific">Rosistilla ulvae</name>
    <dbReference type="NCBI Taxonomy" id="1930277"/>
    <lineage>
        <taxon>Bacteria</taxon>
        <taxon>Pseudomonadati</taxon>
        <taxon>Planctomycetota</taxon>
        <taxon>Planctomycetia</taxon>
        <taxon>Pirellulales</taxon>
        <taxon>Pirellulaceae</taxon>
        <taxon>Rosistilla</taxon>
    </lineage>
</organism>
<keyword evidence="1" id="KW-0812">Transmembrane</keyword>